<keyword evidence="14" id="KW-1185">Reference proteome</keyword>
<reference evidence="13 14" key="1">
    <citation type="submission" date="2022-03" db="EMBL/GenBank/DDBJ databases">
        <title>Isotopic signatures of nitrous oxide derived from detoxification processes.</title>
        <authorList>
            <person name="Behrendt U."/>
            <person name="Buchen C."/>
            <person name="Well R."/>
            <person name="Ulrich A."/>
            <person name="Rohe L."/>
            <person name="Kolb S."/>
            <person name="Schloter M."/>
            <person name="Horn M.A."/>
            <person name="Augustin J."/>
        </authorList>
    </citation>
    <scope>NUCLEOTIDE SEQUENCE [LARGE SCALE GENOMIC DNA]</scope>
    <source>
        <strain evidence="13 14">S4-C24</strain>
    </source>
</reference>
<evidence type="ECO:0000256" key="4">
    <source>
        <dbReference type="ARBA" id="ARBA00022692"/>
    </source>
</evidence>
<evidence type="ECO:0000256" key="7">
    <source>
        <dbReference type="ARBA" id="ARBA00022967"/>
    </source>
</evidence>
<evidence type="ECO:0000256" key="10">
    <source>
        <dbReference type="ARBA" id="ARBA00049360"/>
    </source>
</evidence>
<feature type="transmembrane region" description="Helical" evidence="11">
    <location>
        <begin position="262"/>
        <end position="281"/>
    </location>
</feature>
<dbReference type="InterPro" id="IPR023214">
    <property type="entry name" value="HAD_sf"/>
</dbReference>
<feature type="transmembrane region" description="Helical" evidence="11">
    <location>
        <begin position="800"/>
        <end position="820"/>
    </location>
</feature>
<dbReference type="Pfam" id="PF00122">
    <property type="entry name" value="E1-E2_ATPase"/>
    <property type="match status" value="1"/>
</dbReference>
<dbReference type="InterPro" id="IPR036412">
    <property type="entry name" value="HAD-like_sf"/>
</dbReference>
<evidence type="ECO:0000256" key="9">
    <source>
        <dbReference type="ARBA" id="ARBA00023136"/>
    </source>
</evidence>
<dbReference type="InterPro" id="IPR001757">
    <property type="entry name" value="P_typ_ATPase"/>
</dbReference>
<dbReference type="InterPro" id="IPR059000">
    <property type="entry name" value="ATPase_P-type_domA"/>
</dbReference>
<feature type="transmembrane region" description="Helical" evidence="11">
    <location>
        <begin position="293"/>
        <end position="319"/>
    </location>
</feature>
<sequence>MSSPEDRRSTAPAGWHLRGAADALASFGVNPATGLAPDEAACRLKTDGANELRSAPPTPVWRKVLAQFQDPLVYLLLAAIVIAAGAWIAEGAAGAPVDAIVVAAVVLLNAALGLAQEHKAANAAAALRSMTSASSTVLRNLERKVIPSADLVRGDILVLSEGDSVGADARLVAVNQLRISEAPLTGESEPVTKDPRTLGGVVPLGDRRNMVYRGTAVVQGTGRAVVTGTAMDTEVGAIAGLLERTKAEPTPLQKEISGVSRVLGATVIGIAVVVMATIVLVNGVSSIDDLRTVLLLGISLAVAAVPEGLPAILSVVLAVGVQHMARRNAIVKQLHAVETLGSASVIAADKTGTLTRNEMTIRRIITASGQVELTGTGYRPEGDVLVNGREADHPAALYEASLVLTGGAVANDAQLKERDGEWEIQGDPTDAAFLVGARKMGAAAERVRGYERLGELPFTSERKLMSALARNKHVGNLSLVTKGAPDVLLQRCTGLQIGDEVVPFDRVRKDKVLADVEVLAAEGFRTLGVASRLFTEGDLQEPDVLKEADEVSLVFLGVAGIMDPPREEAAAAVAEARRAGIRVVMITGDHPGTALRVANDLGIAQQGDKAATGAELDELGEEGLRLITGSVSVYARVAPHNKLQIVDALQAQGHVVAMTGDGVNDAPALKSADIGIAMGITGTEVTKEAAKMILTDDNFVTIVSAVRQGRVIFANIEKFLRYLLSSNMGEVLTVFLGVVFAGAIGLGGATDENIAVPLLATQILWINLVTDAGPALAMGVDPELGDVMARQPRRITDSIIGLRMWSSIFSIGLVMAAVSLLSIDVFLPGGLVEGNDSLEVARTAGFTTLVFAQLFNAFNSRSETFSAFHRPFANKWLWAAVVVAVALQLAVVEVPVLQQAFGTASMDVLHWGVCVALASAVLWTDEVRKVGCRVIRRRPAVLHAG</sequence>
<keyword evidence="6" id="KW-0067">ATP-binding</keyword>
<accession>A0ABY3W6S6</accession>
<dbReference type="Proteomes" id="UP000829069">
    <property type="component" value="Chromosome"/>
</dbReference>
<dbReference type="InterPro" id="IPR023299">
    <property type="entry name" value="ATPase_P-typ_cyto_dom_N"/>
</dbReference>
<dbReference type="SUPFAM" id="SSF81653">
    <property type="entry name" value="Calcium ATPase, transduction domain A"/>
    <property type="match status" value="1"/>
</dbReference>
<dbReference type="Gene3D" id="3.40.1110.10">
    <property type="entry name" value="Calcium-transporting ATPase, cytoplasmic domain N"/>
    <property type="match status" value="1"/>
</dbReference>
<feature type="transmembrane region" description="Helical" evidence="11">
    <location>
        <begin position="840"/>
        <end position="856"/>
    </location>
</feature>
<evidence type="ECO:0000256" key="3">
    <source>
        <dbReference type="ARBA" id="ARBA00022475"/>
    </source>
</evidence>
<gene>
    <name evidence="13" type="ORF">MNQ99_09550</name>
</gene>
<dbReference type="Pfam" id="PF00690">
    <property type="entry name" value="Cation_ATPase_N"/>
    <property type="match status" value="1"/>
</dbReference>
<dbReference type="InterPro" id="IPR044492">
    <property type="entry name" value="P_typ_ATPase_HD_dom"/>
</dbReference>
<dbReference type="PRINTS" id="PR00119">
    <property type="entry name" value="CATATPASE"/>
</dbReference>
<dbReference type="Gene3D" id="1.20.1110.10">
    <property type="entry name" value="Calcium-transporting ATPase, transmembrane domain"/>
    <property type="match status" value="1"/>
</dbReference>
<dbReference type="PANTHER" id="PTHR43294">
    <property type="entry name" value="SODIUM/POTASSIUM-TRANSPORTING ATPASE SUBUNIT ALPHA"/>
    <property type="match status" value="1"/>
</dbReference>
<feature type="transmembrane region" description="Helical" evidence="11">
    <location>
        <begin position="72"/>
        <end position="89"/>
    </location>
</feature>
<dbReference type="SUPFAM" id="SSF56784">
    <property type="entry name" value="HAD-like"/>
    <property type="match status" value="1"/>
</dbReference>
<feature type="transmembrane region" description="Helical" evidence="11">
    <location>
        <begin position="95"/>
        <end position="115"/>
    </location>
</feature>
<dbReference type="Pfam" id="PF13246">
    <property type="entry name" value="Cation_ATPase"/>
    <property type="match status" value="1"/>
</dbReference>
<comment type="similarity">
    <text evidence="2">Belongs to the cation transport ATPase (P-type) (TC 3.A.3) family. Type IIA subfamily.</text>
</comment>
<dbReference type="Pfam" id="PF00689">
    <property type="entry name" value="Cation_ATPase_C"/>
    <property type="match status" value="1"/>
</dbReference>
<dbReference type="EMBL" id="CP093326">
    <property type="protein sequence ID" value="UNK44258.1"/>
    <property type="molecule type" value="Genomic_DNA"/>
</dbReference>
<dbReference type="InterPro" id="IPR023298">
    <property type="entry name" value="ATPase_P-typ_TM_dom_sf"/>
</dbReference>
<evidence type="ECO:0000313" key="13">
    <source>
        <dbReference type="EMBL" id="UNK44258.1"/>
    </source>
</evidence>
<evidence type="ECO:0000256" key="6">
    <source>
        <dbReference type="ARBA" id="ARBA00022840"/>
    </source>
</evidence>
<dbReference type="SFLD" id="SFLDS00003">
    <property type="entry name" value="Haloacid_Dehalogenase"/>
    <property type="match status" value="1"/>
</dbReference>
<keyword evidence="4 11" id="KW-0812">Transmembrane</keyword>
<keyword evidence="9 11" id="KW-0472">Membrane</keyword>
<comment type="subcellular location">
    <subcellularLocation>
        <location evidence="1">Cell membrane</location>
        <topology evidence="1">Multi-pass membrane protein</topology>
    </subcellularLocation>
</comment>
<dbReference type="InterPro" id="IPR008250">
    <property type="entry name" value="ATPase_P-typ_transduc_dom_A_sf"/>
</dbReference>
<dbReference type="SMART" id="SM00831">
    <property type="entry name" value="Cation_ATPase_N"/>
    <property type="match status" value="1"/>
</dbReference>
<organism evidence="13 14">
    <name type="scientific">Arthrobacter sulfonylureivorans</name>
    <dbReference type="NCBI Taxonomy" id="2486855"/>
    <lineage>
        <taxon>Bacteria</taxon>
        <taxon>Bacillati</taxon>
        <taxon>Actinomycetota</taxon>
        <taxon>Actinomycetes</taxon>
        <taxon>Micrococcales</taxon>
        <taxon>Micrococcaceae</taxon>
        <taxon>Arthrobacter</taxon>
    </lineage>
</organism>
<evidence type="ECO:0000256" key="8">
    <source>
        <dbReference type="ARBA" id="ARBA00022989"/>
    </source>
</evidence>
<keyword evidence="5" id="KW-0547">Nucleotide-binding</keyword>
<feature type="domain" description="Cation-transporting P-type ATPase N-terminal" evidence="12">
    <location>
        <begin position="14"/>
        <end position="88"/>
    </location>
</feature>
<feature type="transmembrane region" description="Helical" evidence="11">
    <location>
        <begin position="762"/>
        <end position="780"/>
    </location>
</feature>
<evidence type="ECO:0000256" key="5">
    <source>
        <dbReference type="ARBA" id="ARBA00022741"/>
    </source>
</evidence>
<dbReference type="InterPro" id="IPR006068">
    <property type="entry name" value="ATPase_P-typ_cation-transptr_C"/>
</dbReference>
<dbReference type="PRINTS" id="PR00120">
    <property type="entry name" value="HATPASE"/>
</dbReference>
<feature type="transmembrane region" description="Helical" evidence="11">
    <location>
        <begin position="731"/>
        <end position="750"/>
    </location>
</feature>
<keyword evidence="3" id="KW-1003">Cell membrane</keyword>
<feature type="transmembrane region" description="Helical" evidence="11">
    <location>
        <begin position="908"/>
        <end position="927"/>
    </location>
</feature>
<proteinExistence type="inferred from homology"/>
<dbReference type="NCBIfam" id="TIGR01494">
    <property type="entry name" value="ATPase_P-type"/>
    <property type="match status" value="2"/>
</dbReference>
<dbReference type="Gene3D" id="3.40.50.1000">
    <property type="entry name" value="HAD superfamily/HAD-like"/>
    <property type="match status" value="1"/>
</dbReference>
<evidence type="ECO:0000256" key="1">
    <source>
        <dbReference type="ARBA" id="ARBA00004651"/>
    </source>
</evidence>
<dbReference type="SFLD" id="SFLDG00002">
    <property type="entry name" value="C1.7:_P-type_atpase_like"/>
    <property type="match status" value="1"/>
</dbReference>
<dbReference type="InterPro" id="IPR050510">
    <property type="entry name" value="Cation_transp_ATPase_P-type"/>
</dbReference>
<evidence type="ECO:0000259" key="12">
    <source>
        <dbReference type="SMART" id="SM00831"/>
    </source>
</evidence>
<evidence type="ECO:0000256" key="2">
    <source>
        <dbReference type="ARBA" id="ARBA00005675"/>
    </source>
</evidence>
<dbReference type="InterPro" id="IPR004014">
    <property type="entry name" value="ATPase_P-typ_cation-transptr_N"/>
</dbReference>
<dbReference type="RefSeq" id="WP_241912779.1">
    <property type="nucleotide sequence ID" value="NZ_CP093326.1"/>
</dbReference>
<dbReference type="SUPFAM" id="SSF81665">
    <property type="entry name" value="Calcium ATPase, transmembrane domain M"/>
    <property type="match status" value="1"/>
</dbReference>
<protein>
    <submittedName>
        <fullName evidence="13">Cation-translocating P-type ATPase</fullName>
    </submittedName>
</protein>
<dbReference type="Gene3D" id="2.70.150.10">
    <property type="entry name" value="Calcium-transporting ATPase, cytoplasmic transduction domain A"/>
    <property type="match status" value="1"/>
</dbReference>
<feature type="transmembrane region" description="Helical" evidence="11">
    <location>
        <begin position="876"/>
        <end position="896"/>
    </location>
</feature>
<dbReference type="InterPro" id="IPR018303">
    <property type="entry name" value="ATPase_P-typ_P_site"/>
</dbReference>
<dbReference type="SUPFAM" id="SSF81660">
    <property type="entry name" value="Metal cation-transporting ATPase, ATP-binding domain N"/>
    <property type="match status" value="1"/>
</dbReference>
<name>A0ABY3W6S6_9MICC</name>
<keyword evidence="8 11" id="KW-1133">Transmembrane helix</keyword>
<dbReference type="PROSITE" id="PS00154">
    <property type="entry name" value="ATPASE_E1_E2"/>
    <property type="match status" value="1"/>
</dbReference>
<keyword evidence="7" id="KW-1278">Translocase</keyword>
<evidence type="ECO:0000256" key="11">
    <source>
        <dbReference type="SAM" id="Phobius"/>
    </source>
</evidence>
<dbReference type="PANTHER" id="PTHR43294:SF21">
    <property type="entry name" value="CATION TRANSPORTING ATPASE"/>
    <property type="match status" value="1"/>
</dbReference>
<evidence type="ECO:0000313" key="14">
    <source>
        <dbReference type="Proteomes" id="UP000829069"/>
    </source>
</evidence>
<comment type="catalytic activity">
    <reaction evidence="10">
        <text>ATP + H2O = ADP + phosphate + H(+)</text>
        <dbReference type="Rhea" id="RHEA:13065"/>
        <dbReference type="ChEBI" id="CHEBI:15377"/>
        <dbReference type="ChEBI" id="CHEBI:15378"/>
        <dbReference type="ChEBI" id="CHEBI:30616"/>
        <dbReference type="ChEBI" id="CHEBI:43474"/>
        <dbReference type="ChEBI" id="CHEBI:456216"/>
    </reaction>
</comment>
<dbReference type="SFLD" id="SFLDF00027">
    <property type="entry name" value="p-type_atpase"/>
    <property type="match status" value="1"/>
</dbReference>